<dbReference type="PANTHER" id="PTHR11851">
    <property type="entry name" value="METALLOPROTEASE"/>
    <property type="match status" value="1"/>
</dbReference>
<sequence>MTTATPLPARPGVRPPAAWSFPVPEVFTLDNGLSVQTFHLPGQHVVSVRLGIPAPLAAEPVDVEGVATILSRTLDEGTEAHDAEEMAGLLERKGVFLGAGVGERGILVDLDVAVRNLGAGLELLTECLTTPTFPEEEVARHVRNRIADIRHDLADPMSRAALEFLPTYFRPSSRASRPSGGSLESVAAITSEAVRAHHRRMVHPDRSHLVVAGDLTGVDVPALLGQTLSAWAPGGADEGAPPAGGDERADDAARIVLVDRPGSVQTDLYLGCSGPDRRDPHGWGAYQVLSLAVGGSPQSRLDRVLREEKGYTYGVHAGFRPRTRGGLFLVSGSVRADATVPALDTLLDLLAMPGSDLTEAEVREAADFVAQTAPGRYATADVLAGEAIGLAMDGLATDFVTRTLTQVRTMDAATAGAAWDAHVDGRWTVIAVGDAAAHGSAIEALGRGPVEVRRSGGRR</sequence>
<comment type="caution">
    <text evidence="3">The sequence shown here is derived from an EMBL/GenBank/DDBJ whole genome shotgun (WGS) entry which is preliminary data.</text>
</comment>
<organism evidence="3 4">
    <name type="scientific">Ornithinicoccus hortensis</name>
    <dbReference type="NCBI Taxonomy" id="82346"/>
    <lineage>
        <taxon>Bacteria</taxon>
        <taxon>Bacillati</taxon>
        <taxon>Actinomycetota</taxon>
        <taxon>Actinomycetes</taxon>
        <taxon>Micrococcales</taxon>
        <taxon>Intrasporangiaceae</taxon>
        <taxon>Ornithinicoccus</taxon>
    </lineage>
</organism>
<feature type="domain" description="Peptidase M16 N-terminal" evidence="1">
    <location>
        <begin position="39"/>
        <end position="150"/>
    </location>
</feature>
<dbReference type="OrthoDB" id="9811314at2"/>
<dbReference type="InterPro" id="IPR050361">
    <property type="entry name" value="MPP/UQCRC_Complex"/>
</dbReference>
<dbReference type="InterPro" id="IPR011249">
    <property type="entry name" value="Metalloenz_LuxS/M16"/>
</dbReference>
<dbReference type="AlphaFoldDB" id="A0A542YQ05"/>
<dbReference type="RefSeq" id="WP_141784347.1">
    <property type="nucleotide sequence ID" value="NZ_BAAAIK010000004.1"/>
</dbReference>
<dbReference type="Proteomes" id="UP000319516">
    <property type="component" value="Unassembled WGS sequence"/>
</dbReference>
<name>A0A542YQ05_9MICO</name>
<evidence type="ECO:0000259" key="1">
    <source>
        <dbReference type="Pfam" id="PF00675"/>
    </source>
</evidence>
<keyword evidence="4" id="KW-1185">Reference proteome</keyword>
<protein>
    <submittedName>
        <fullName evidence="3">Putative Zn-dependent peptidase</fullName>
    </submittedName>
</protein>
<gene>
    <name evidence="3" type="ORF">FB467_1289</name>
</gene>
<reference evidence="3 4" key="1">
    <citation type="submission" date="2019-06" db="EMBL/GenBank/DDBJ databases">
        <title>Sequencing the genomes of 1000 actinobacteria strains.</title>
        <authorList>
            <person name="Klenk H.-P."/>
        </authorList>
    </citation>
    <scope>NUCLEOTIDE SEQUENCE [LARGE SCALE GENOMIC DNA]</scope>
    <source>
        <strain evidence="3 4">DSM 12335</strain>
    </source>
</reference>
<proteinExistence type="predicted"/>
<dbReference type="SUPFAM" id="SSF63411">
    <property type="entry name" value="LuxS/MPP-like metallohydrolase"/>
    <property type="match status" value="2"/>
</dbReference>
<dbReference type="EMBL" id="VFOP01000001">
    <property type="protein sequence ID" value="TQL50185.1"/>
    <property type="molecule type" value="Genomic_DNA"/>
</dbReference>
<dbReference type="GO" id="GO:0046872">
    <property type="term" value="F:metal ion binding"/>
    <property type="evidence" value="ECO:0007669"/>
    <property type="project" value="InterPro"/>
</dbReference>
<evidence type="ECO:0000313" key="3">
    <source>
        <dbReference type="EMBL" id="TQL50185.1"/>
    </source>
</evidence>
<dbReference type="InterPro" id="IPR011765">
    <property type="entry name" value="Pept_M16_N"/>
</dbReference>
<evidence type="ECO:0000313" key="4">
    <source>
        <dbReference type="Proteomes" id="UP000319516"/>
    </source>
</evidence>
<dbReference type="PANTHER" id="PTHR11851:SF224">
    <property type="entry name" value="PROCESSING PROTEASE"/>
    <property type="match status" value="1"/>
</dbReference>
<dbReference type="Pfam" id="PF00675">
    <property type="entry name" value="Peptidase_M16"/>
    <property type="match status" value="1"/>
</dbReference>
<feature type="domain" description="Peptidase M16 C-terminal" evidence="2">
    <location>
        <begin position="189"/>
        <end position="365"/>
    </location>
</feature>
<dbReference type="Gene3D" id="3.30.830.10">
    <property type="entry name" value="Metalloenzyme, LuxS/M16 peptidase-like"/>
    <property type="match status" value="2"/>
</dbReference>
<dbReference type="InterPro" id="IPR007863">
    <property type="entry name" value="Peptidase_M16_C"/>
</dbReference>
<accession>A0A542YQ05</accession>
<evidence type="ECO:0000259" key="2">
    <source>
        <dbReference type="Pfam" id="PF05193"/>
    </source>
</evidence>
<dbReference type="Pfam" id="PF05193">
    <property type="entry name" value="Peptidase_M16_C"/>
    <property type="match status" value="1"/>
</dbReference>